<name>A0A437QEV3_9GAMM</name>
<evidence type="ECO:0000313" key="1">
    <source>
        <dbReference type="EMBL" id="RVU32933.1"/>
    </source>
</evidence>
<reference evidence="1 2" key="1">
    <citation type="submission" date="2019-01" db="EMBL/GenBank/DDBJ databases">
        <authorList>
            <person name="Chen W.-M."/>
        </authorList>
    </citation>
    <scope>NUCLEOTIDE SEQUENCE [LARGE SCALE GENOMIC DNA]</scope>
    <source>
        <strain evidence="1 2">HPM-16</strain>
    </source>
</reference>
<organism evidence="1 2">
    <name type="scientific">Neptunomonas marina</name>
    <dbReference type="NCBI Taxonomy" id="1815562"/>
    <lineage>
        <taxon>Bacteria</taxon>
        <taxon>Pseudomonadati</taxon>
        <taxon>Pseudomonadota</taxon>
        <taxon>Gammaproteobacteria</taxon>
        <taxon>Oceanospirillales</taxon>
        <taxon>Oceanospirillaceae</taxon>
        <taxon>Neptunomonas</taxon>
    </lineage>
</organism>
<dbReference type="Proteomes" id="UP000282818">
    <property type="component" value="Unassembled WGS sequence"/>
</dbReference>
<dbReference type="EMBL" id="SACQ01000001">
    <property type="protein sequence ID" value="RVU32933.1"/>
    <property type="molecule type" value="Genomic_DNA"/>
</dbReference>
<keyword evidence="2" id="KW-1185">Reference proteome</keyword>
<evidence type="ECO:0000313" key="2">
    <source>
        <dbReference type="Proteomes" id="UP000282818"/>
    </source>
</evidence>
<dbReference type="AlphaFoldDB" id="A0A437QEV3"/>
<comment type="caution">
    <text evidence="1">The sequence shown here is derived from an EMBL/GenBank/DDBJ whole genome shotgun (WGS) entry which is preliminary data.</text>
</comment>
<gene>
    <name evidence="1" type="ORF">EOE65_04580</name>
</gene>
<accession>A0A437QEV3</accession>
<dbReference type="RefSeq" id="WP_127693100.1">
    <property type="nucleotide sequence ID" value="NZ_SACQ01000001.1"/>
</dbReference>
<protein>
    <submittedName>
        <fullName evidence="1">DUF2489 domain-containing protein</fullName>
    </submittedName>
</protein>
<proteinExistence type="predicted"/>
<sequence length="105" mass="11736">MSKQPATEQIAETAQQMLEGSLHYLVGAYRIAMLREEVGAYANDPEFMPFVAILSEIDSLNLSLAPTQWSHTFIAAHREQLDESVEWAKAISLHQCQSLAVRFAS</sequence>